<dbReference type="EMBL" id="JSYN01000065">
    <property type="protein sequence ID" value="KIA86004.1"/>
    <property type="molecule type" value="Genomic_DNA"/>
</dbReference>
<dbReference type="Proteomes" id="UP000031246">
    <property type="component" value="Unassembled WGS sequence"/>
</dbReference>
<reference evidence="1 2" key="1">
    <citation type="submission" date="2014-10" db="EMBL/GenBank/DDBJ databases">
        <title>Pedobacter Kyungheensis.</title>
        <authorList>
            <person name="Anderson B.M."/>
            <person name="Newman J.D."/>
        </authorList>
    </citation>
    <scope>NUCLEOTIDE SEQUENCE [LARGE SCALE GENOMIC DNA]</scope>
    <source>
        <strain evidence="1 2">KACC 16221</strain>
    </source>
</reference>
<name>A0A0C1FDF4_9SPHI</name>
<accession>A0A0C1FDF4</accession>
<organism evidence="1 2">
    <name type="scientific">Pedobacter kyungheensis</name>
    <dbReference type="NCBI Taxonomy" id="1069985"/>
    <lineage>
        <taxon>Bacteria</taxon>
        <taxon>Pseudomonadati</taxon>
        <taxon>Bacteroidota</taxon>
        <taxon>Sphingobacteriia</taxon>
        <taxon>Sphingobacteriales</taxon>
        <taxon>Sphingobacteriaceae</taxon>
        <taxon>Pedobacter</taxon>
    </lineage>
</organism>
<comment type="caution">
    <text evidence="1">The sequence shown here is derived from an EMBL/GenBank/DDBJ whole genome shotgun (WGS) entry which is preliminary data.</text>
</comment>
<protein>
    <submittedName>
        <fullName evidence="1">Uncharacterized protein</fullName>
    </submittedName>
</protein>
<dbReference type="OrthoDB" id="749061at2"/>
<gene>
    <name evidence="1" type="ORF">OC25_26605</name>
</gene>
<proteinExistence type="predicted"/>
<keyword evidence="2" id="KW-1185">Reference proteome</keyword>
<dbReference type="RefSeq" id="WP_039483628.1">
    <property type="nucleotide sequence ID" value="NZ_JSYN01000065.1"/>
</dbReference>
<sequence>MSKINDSGHAKNIANFEMLTVYVTGYGSVYNPSNASIQLSNLAAKAAEALSINQQVNDMAAKNSNAVALRDLSFQPLKKFSTRILNAIKASNVSQQVTDNAISHNRKLQGQRASAKLTDEEKDKLAAQGVAVNQISAAQLSYDNQLNTLDKQIKLLATIPSYNPNETELQIATLTALYNDLLQKNRDVVARASELSTYRLNRDRILYHPETGIVALALDVKNYVISIFGASSPQYKQISGIPFRTLKS</sequence>
<evidence type="ECO:0000313" key="1">
    <source>
        <dbReference type="EMBL" id="KIA86004.1"/>
    </source>
</evidence>
<dbReference type="AlphaFoldDB" id="A0A0C1FDF4"/>
<evidence type="ECO:0000313" key="2">
    <source>
        <dbReference type="Proteomes" id="UP000031246"/>
    </source>
</evidence>